<evidence type="ECO:0000313" key="3">
    <source>
        <dbReference type="EMBL" id="CAF1563039.1"/>
    </source>
</evidence>
<accession>A0A816FTG2</accession>
<evidence type="ECO:0000313" key="1">
    <source>
        <dbReference type="EMBL" id="CAF0895855.1"/>
    </source>
</evidence>
<organism evidence="4 5">
    <name type="scientific">Adineta steineri</name>
    <dbReference type="NCBI Taxonomy" id="433720"/>
    <lineage>
        <taxon>Eukaryota</taxon>
        <taxon>Metazoa</taxon>
        <taxon>Spiralia</taxon>
        <taxon>Gnathifera</taxon>
        <taxon>Rotifera</taxon>
        <taxon>Eurotatoria</taxon>
        <taxon>Bdelloidea</taxon>
        <taxon>Adinetida</taxon>
        <taxon>Adinetidae</taxon>
        <taxon>Adineta</taxon>
    </lineage>
</organism>
<dbReference type="EMBL" id="CAJNOM010000404">
    <property type="protein sequence ID" value="CAF1418705.1"/>
    <property type="molecule type" value="Genomic_DNA"/>
</dbReference>
<dbReference type="OrthoDB" id="10160536at2759"/>
<dbReference type="Gene3D" id="3.40.190.10">
    <property type="entry name" value="Periplasmic binding protein-like II"/>
    <property type="match status" value="1"/>
</dbReference>
<dbReference type="EMBL" id="CAJNOI010005291">
    <property type="protein sequence ID" value="CAF1563039.1"/>
    <property type="molecule type" value="Genomic_DNA"/>
</dbReference>
<gene>
    <name evidence="1" type="ORF">BJG266_LOCUS10205</name>
    <name evidence="3" type="ORF">BJG266_LOCUS47110</name>
    <name evidence="2" type="ORF">QVE165_LOCUS38077</name>
    <name evidence="4" type="ORF">QVE165_LOCUS64147</name>
</gene>
<reference evidence="4" key="1">
    <citation type="submission" date="2021-02" db="EMBL/GenBank/DDBJ databases">
        <authorList>
            <person name="Nowell W R."/>
        </authorList>
    </citation>
    <scope>NUCLEOTIDE SEQUENCE</scope>
</reference>
<dbReference type="Proteomes" id="UP000663877">
    <property type="component" value="Unassembled WGS sequence"/>
</dbReference>
<evidence type="ECO:0000313" key="2">
    <source>
        <dbReference type="EMBL" id="CAF1418705.1"/>
    </source>
</evidence>
<proteinExistence type="predicted"/>
<dbReference type="EMBL" id="CAJNOI010000035">
    <property type="protein sequence ID" value="CAF0895855.1"/>
    <property type="molecule type" value="Genomic_DNA"/>
</dbReference>
<evidence type="ECO:0000313" key="4">
    <source>
        <dbReference type="EMBL" id="CAF1665549.1"/>
    </source>
</evidence>
<sequence length="105" mass="11731">MGFIPDIQLAPNQPYSQLIKILAEGVYDIFVGFGSGFYANLVSDLTSSKLEDNISGIDGVKNEKIPFSCIRIFAGSSIEGYYVHERSDRRRNFYTSVFGIVLPKQ</sequence>
<dbReference type="EMBL" id="CAJNOM010005697">
    <property type="protein sequence ID" value="CAF1665549.1"/>
    <property type="molecule type" value="Genomic_DNA"/>
</dbReference>
<name>A0A816FTG2_9BILA</name>
<dbReference type="AlphaFoldDB" id="A0A816FTG2"/>
<comment type="caution">
    <text evidence="4">The sequence shown here is derived from an EMBL/GenBank/DDBJ whole genome shotgun (WGS) entry which is preliminary data.</text>
</comment>
<keyword evidence="5" id="KW-1185">Reference proteome</keyword>
<protein>
    <submittedName>
        <fullName evidence="4">Uncharacterized protein</fullName>
    </submittedName>
</protein>
<evidence type="ECO:0000313" key="5">
    <source>
        <dbReference type="Proteomes" id="UP000663832"/>
    </source>
</evidence>
<dbReference type="Proteomes" id="UP000663832">
    <property type="component" value="Unassembled WGS sequence"/>
</dbReference>